<dbReference type="SUPFAM" id="SSF53335">
    <property type="entry name" value="S-adenosyl-L-methionine-dependent methyltransferases"/>
    <property type="match status" value="1"/>
</dbReference>
<dbReference type="PANTHER" id="PTHR43167:SF1">
    <property type="entry name" value="PUTATIVE (AFU_ORTHOLOGUE AFUA_6G01830)-RELATED"/>
    <property type="match status" value="1"/>
</dbReference>
<reference evidence="4 5" key="1">
    <citation type="submission" date="2018-06" db="EMBL/GenBank/DDBJ databases">
        <title>Genomic Encyclopedia of Archaeal and Bacterial Type Strains, Phase II (KMG-II): from individual species to whole genera.</title>
        <authorList>
            <person name="Goeker M."/>
        </authorList>
    </citation>
    <scope>NUCLEOTIDE SEQUENCE [LARGE SCALE GENOMIC DNA]</scope>
    <source>
        <strain evidence="4 5">DSM 23446</strain>
    </source>
</reference>
<evidence type="ECO:0000313" key="5">
    <source>
        <dbReference type="Proteomes" id="UP000249610"/>
    </source>
</evidence>
<organism evidence="4 5">
    <name type="scientific">Algoriphagus yeomjeoni</name>
    <dbReference type="NCBI Taxonomy" id="291403"/>
    <lineage>
        <taxon>Bacteria</taxon>
        <taxon>Pseudomonadati</taxon>
        <taxon>Bacteroidota</taxon>
        <taxon>Cytophagia</taxon>
        <taxon>Cytophagales</taxon>
        <taxon>Cyclobacteriaceae</taxon>
        <taxon>Algoriphagus</taxon>
    </lineage>
</organism>
<dbReference type="GO" id="GO:0008171">
    <property type="term" value="F:O-methyltransferase activity"/>
    <property type="evidence" value="ECO:0007669"/>
    <property type="project" value="InterPro"/>
</dbReference>
<dbReference type="Proteomes" id="UP000249610">
    <property type="component" value="Unassembled WGS sequence"/>
</dbReference>
<keyword evidence="5" id="KW-1185">Reference proteome</keyword>
<evidence type="ECO:0000256" key="3">
    <source>
        <dbReference type="ARBA" id="ARBA00022691"/>
    </source>
</evidence>
<dbReference type="Pfam" id="PF01596">
    <property type="entry name" value="Methyltransf_3"/>
    <property type="match status" value="1"/>
</dbReference>
<dbReference type="Gene3D" id="3.40.50.150">
    <property type="entry name" value="Vaccinia Virus protein VP39"/>
    <property type="match status" value="1"/>
</dbReference>
<name>A0A327P3M4_9BACT</name>
<dbReference type="OrthoDB" id="484536at2"/>
<dbReference type="GO" id="GO:0032259">
    <property type="term" value="P:methylation"/>
    <property type="evidence" value="ECO:0007669"/>
    <property type="project" value="UniProtKB-KW"/>
</dbReference>
<dbReference type="AlphaFoldDB" id="A0A327P3M4"/>
<comment type="caution">
    <text evidence="4">The sequence shown here is derived from an EMBL/GenBank/DDBJ whole genome shotgun (WGS) entry which is preliminary data.</text>
</comment>
<sequence>MNLSEIVNRPRAHATIEAKSQEIGFDMPSDIYIGTLLKSLVASKPCGNFLELGTGIGLSLSWMTDGMDDCGNIISIDTDPQLTEIVSNFFMLDPRVNILCQDGAEWIKNYSGDKFDLIFADAWPGKYSELDEVLDLVKIGGIYVIDDMNEQPNWPEGHAQKVQNLVSTLEKREDFCMTKMDWSTGIILMTKLK</sequence>
<dbReference type="InterPro" id="IPR002935">
    <property type="entry name" value="SAM_O-MeTrfase"/>
</dbReference>
<gene>
    <name evidence="4" type="ORF">LV83_03431</name>
</gene>
<keyword evidence="2 4" id="KW-0808">Transferase</keyword>
<evidence type="ECO:0000256" key="1">
    <source>
        <dbReference type="ARBA" id="ARBA00022603"/>
    </source>
</evidence>
<keyword evidence="3" id="KW-0949">S-adenosyl-L-methionine</keyword>
<evidence type="ECO:0000256" key="2">
    <source>
        <dbReference type="ARBA" id="ARBA00022679"/>
    </source>
</evidence>
<dbReference type="PANTHER" id="PTHR43167">
    <property type="entry name" value="PUTATIVE (AFU_ORTHOLOGUE AFUA_6G01830)-RELATED"/>
    <property type="match status" value="1"/>
</dbReference>
<evidence type="ECO:0000313" key="4">
    <source>
        <dbReference type="EMBL" id="RAI85987.1"/>
    </source>
</evidence>
<accession>A0A327P3M4</accession>
<keyword evidence="1 4" id="KW-0489">Methyltransferase</keyword>
<dbReference type="InterPro" id="IPR029063">
    <property type="entry name" value="SAM-dependent_MTases_sf"/>
</dbReference>
<dbReference type="CDD" id="cd02440">
    <property type="entry name" value="AdoMet_MTases"/>
    <property type="match status" value="1"/>
</dbReference>
<proteinExistence type="predicted"/>
<protein>
    <submittedName>
        <fullName evidence="4">Putative O-methyltransferase YrrM</fullName>
    </submittedName>
</protein>
<dbReference type="EMBL" id="QLLK01000011">
    <property type="protein sequence ID" value="RAI85987.1"/>
    <property type="molecule type" value="Genomic_DNA"/>
</dbReference>
<dbReference type="RefSeq" id="WP_111612756.1">
    <property type="nucleotide sequence ID" value="NZ_QLLK01000011.1"/>
</dbReference>